<evidence type="ECO:0000259" key="5">
    <source>
        <dbReference type="Pfam" id="PF01872"/>
    </source>
</evidence>
<dbReference type="GO" id="GO:0008703">
    <property type="term" value="F:5-amino-6-(5-phosphoribosylamino)uracil reductase activity"/>
    <property type="evidence" value="ECO:0007669"/>
    <property type="project" value="InterPro"/>
</dbReference>
<dbReference type="SUPFAM" id="SSF53597">
    <property type="entry name" value="Dihydrofolate reductase-like"/>
    <property type="match status" value="1"/>
</dbReference>
<comment type="pathway">
    <text evidence="1">Cofactor biosynthesis; riboflavin biosynthesis.</text>
</comment>
<feature type="compositionally biased region" description="Polar residues" evidence="4">
    <location>
        <begin position="98"/>
        <end position="113"/>
    </location>
</feature>
<dbReference type="PANTHER" id="PTHR38011:SF7">
    <property type="entry name" value="2,5-DIAMINO-6-RIBOSYLAMINO-4(3H)-PYRIMIDINONE 5'-PHOSPHATE REDUCTASE"/>
    <property type="match status" value="1"/>
</dbReference>
<dbReference type="eggNOG" id="ENOG502S6R1">
    <property type="taxonomic scope" value="Eukaryota"/>
</dbReference>
<evidence type="ECO:0000256" key="1">
    <source>
        <dbReference type="ARBA" id="ARBA00005104"/>
    </source>
</evidence>
<organism evidence="6 7">
    <name type="scientific">Thalassiosira oceanica</name>
    <name type="common">Marine diatom</name>
    <dbReference type="NCBI Taxonomy" id="159749"/>
    <lineage>
        <taxon>Eukaryota</taxon>
        <taxon>Sar</taxon>
        <taxon>Stramenopiles</taxon>
        <taxon>Ochrophyta</taxon>
        <taxon>Bacillariophyta</taxon>
        <taxon>Coscinodiscophyceae</taxon>
        <taxon>Thalassiosirophycidae</taxon>
        <taxon>Thalassiosirales</taxon>
        <taxon>Thalassiosiraceae</taxon>
        <taxon>Thalassiosira</taxon>
    </lineage>
</organism>
<evidence type="ECO:0000313" key="7">
    <source>
        <dbReference type="Proteomes" id="UP000266841"/>
    </source>
</evidence>
<sequence>MPGRGEGREMMIVGNNTSREPSLISPGPSRYRTHLIHMVGGATIFAIALLPRWSSVAFSPVSSQGHTHDAMIHRRRFRSRGDCNARPPNANIPHVNIFSHSRPSGDQETTNSGGEDPTVEGVTLKMAFDSSPEWGVADLSETKSERFTSPESLDMVHRLRRESSAVLVGRGTVEKDDCSLTVRRVKLNEGQSQPIRVVLDPTLSILGGRKFTLLKDGLSTIIYHSSEHNEDGRHLATSPDVDLVEMTTGASGSNCLSPREVLRDLESRGLRHIMVEGGPATARAFLEAGVVDRAILVRAPVQFQIPVPAEMNEETLGRAGLEMIGSGDMGGDTIEYWVRKGSTWPAGEWP</sequence>
<reference evidence="6 7" key="1">
    <citation type="journal article" date="2012" name="Genome Biol.">
        <title>Genome and low-iron response of an oceanic diatom adapted to chronic iron limitation.</title>
        <authorList>
            <person name="Lommer M."/>
            <person name="Specht M."/>
            <person name="Roy A.S."/>
            <person name="Kraemer L."/>
            <person name="Andreson R."/>
            <person name="Gutowska M.A."/>
            <person name="Wolf J."/>
            <person name="Bergner S.V."/>
            <person name="Schilhabel M.B."/>
            <person name="Klostermeier U.C."/>
            <person name="Beiko R.G."/>
            <person name="Rosenstiel P."/>
            <person name="Hippler M."/>
            <person name="Laroche J."/>
        </authorList>
    </citation>
    <scope>NUCLEOTIDE SEQUENCE [LARGE SCALE GENOMIC DNA]</scope>
    <source>
        <strain evidence="6 7">CCMP1005</strain>
    </source>
</reference>
<evidence type="ECO:0000313" key="6">
    <source>
        <dbReference type="EMBL" id="EJK58350.1"/>
    </source>
</evidence>
<dbReference type="GO" id="GO:0009231">
    <property type="term" value="P:riboflavin biosynthetic process"/>
    <property type="evidence" value="ECO:0007669"/>
    <property type="project" value="InterPro"/>
</dbReference>
<name>K0RZ71_THAOC</name>
<keyword evidence="2" id="KW-0521">NADP</keyword>
<protein>
    <recommendedName>
        <fullName evidence="5">Bacterial bifunctional deaminase-reductase C-terminal domain-containing protein</fullName>
    </recommendedName>
</protein>
<dbReference type="InterPro" id="IPR024072">
    <property type="entry name" value="DHFR-like_dom_sf"/>
</dbReference>
<dbReference type="AlphaFoldDB" id="K0RZ71"/>
<comment type="caution">
    <text evidence="6">The sequence shown here is derived from an EMBL/GenBank/DDBJ whole genome shotgun (WGS) entry which is preliminary data.</text>
</comment>
<feature type="domain" description="Bacterial bifunctional deaminase-reductase C-terminal" evidence="5">
    <location>
        <begin position="136"/>
        <end position="301"/>
    </location>
</feature>
<evidence type="ECO:0000256" key="3">
    <source>
        <dbReference type="ARBA" id="ARBA00023002"/>
    </source>
</evidence>
<accession>K0RZ71</accession>
<feature type="region of interest" description="Disordered" evidence="4">
    <location>
        <begin position="85"/>
        <end position="117"/>
    </location>
</feature>
<proteinExistence type="predicted"/>
<dbReference type="InterPro" id="IPR050765">
    <property type="entry name" value="Riboflavin_Biosynth_HTPR"/>
</dbReference>
<dbReference type="Pfam" id="PF01872">
    <property type="entry name" value="RibD_C"/>
    <property type="match status" value="1"/>
</dbReference>
<dbReference type="OrthoDB" id="5432at2759"/>
<keyword evidence="7" id="KW-1185">Reference proteome</keyword>
<dbReference type="InterPro" id="IPR002734">
    <property type="entry name" value="RibDG_C"/>
</dbReference>
<keyword evidence="3" id="KW-0560">Oxidoreductase</keyword>
<gene>
    <name evidence="6" type="ORF">THAOC_21535</name>
</gene>
<dbReference type="OMA" id="DIVEYWS"/>
<evidence type="ECO:0000256" key="4">
    <source>
        <dbReference type="SAM" id="MobiDB-lite"/>
    </source>
</evidence>
<dbReference type="Proteomes" id="UP000266841">
    <property type="component" value="Unassembled WGS sequence"/>
</dbReference>
<dbReference type="Gene3D" id="3.40.430.10">
    <property type="entry name" value="Dihydrofolate Reductase, subunit A"/>
    <property type="match status" value="1"/>
</dbReference>
<dbReference type="PANTHER" id="PTHR38011">
    <property type="entry name" value="DIHYDROFOLATE REDUCTASE FAMILY PROTEIN (AFU_ORTHOLOGUE AFUA_8G06820)"/>
    <property type="match status" value="1"/>
</dbReference>
<evidence type="ECO:0000256" key="2">
    <source>
        <dbReference type="ARBA" id="ARBA00022857"/>
    </source>
</evidence>
<dbReference type="EMBL" id="AGNL01025506">
    <property type="protein sequence ID" value="EJK58350.1"/>
    <property type="molecule type" value="Genomic_DNA"/>
</dbReference>